<organism evidence="1 2">
    <name type="scientific">Limnochorda pilosa</name>
    <dbReference type="NCBI Taxonomy" id="1555112"/>
    <lineage>
        <taxon>Bacteria</taxon>
        <taxon>Bacillati</taxon>
        <taxon>Bacillota</taxon>
        <taxon>Limnochordia</taxon>
        <taxon>Limnochordales</taxon>
        <taxon>Limnochordaceae</taxon>
        <taxon>Limnochorda</taxon>
    </lineage>
</organism>
<dbReference type="Proteomes" id="UP000065807">
    <property type="component" value="Chromosome"/>
</dbReference>
<dbReference type="AlphaFoldDB" id="A0A0K2SLU2"/>
<evidence type="ECO:0000313" key="2">
    <source>
        <dbReference type="Proteomes" id="UP000065807"/>
    </source>
</evidence>
<gene>
    <name evidence="1" type="ORF">LIP_2250</name>
</gene>
<protein>
    <submittedName>
        <fullName evidence="1">Uncharacterized protein</fullName>
    </submittedName>
</protein>
<reference evidence="2" key="2">
    <citation type="journal article" date="2016" name="Int. J. Syst. Evol. Microbiol.">
        <title>Complete genome sequence and cell structure of Limnochorda pilosa, a Gram-negative spore-former within the phylum Firmicutes.</title>
        <authorList>
            <person name="Watanabe M."/>
            <person name="Kojima H."/>
            <person name="Fukui M."/>
        </authorList>
    </citation>
    <scope>NUCLEOTIDE SEQUENCE [LARGE SCALE GENOMIC DNA]</scope>
    <source>
        <strain evidence="2">HC45</strain>
    </source>
</reference>
<evidence type="ECO:0000313" key="1">
    <source>
        <dbReference type="EMBL" id="BAS28091.1"/>
    </source>
</evidence>
<sequence>MLPLRVRAWQVSETTSIMVSSGLARPRPQGTLEGRALEAPVQPQFAGVAYIDSRPDVVCFQLVQ</sequence>
<accession>A0A0K2SLU2</accession>
<reference evidence="2" key="1">
    <citation type="submission" date="2015-07" db="EMBL/GenBank/DDBJ databases">
        <title>Complete genome sequence and phylogenetic analysis of Limnochorda pilosa.</title>
        <authorList>
            <person name="Watanabe M."/>
            <person name="Kojima H."/>
            <person name="Fukui M."/>
        </authorList>
    </citation>
    <scope>NUCLEOTIDE SEQUENCE [LARGE SCALE GENOMIC DNA]</scope>
    <source>
        <strain evidence="2">HC45</strain>
    </source>
</reference>
<proteinExistence type="predicted"/>
<dbReference type="KEGG" id="lpil:LIP_2250"/>
<name>A0A0K2SLU2_LIMPI</name>
<keyword evidence="2" id="KW-1185">Reference proteome</keyword>
<dbReference type="EMBL" id="AP014924">
    <property type="protein sequence ID" value="BAS28091.1"/>
    <property type="molecule type" value="Genomic_DNA"/>
</dbReference>